<evidence type="ECO:0000313" key="2">
    <source>
        <dbReference type="Proteomes" id="UP000825123"/>
    </source>
</evidence>
<protein>
    <submittedName>
        <fullName evidence="1">Uncharacterized protein</fullName>
    </submittedName>
</protein>
<gene>
    <name evidence="1" type="ORF">KN1_08160</name>
</gene>
<dbReference type="AlphaFoldDB" id="A0A8D5U625"/>
<dbReference type="EMBL" id="AP024597">
    <property type="protein sequence ID" value="BCU69519.1"/>
    <property type="molecule type" value="Genomic_DNA"/>
</dbReference>
<organism evidence="1 2">
    <name type="scientific">Stygiolobus caldivivus</name>
    <dbReference type="NCBI Taxonomy" id="2824673"/>
    <lineage>
        <taxon>Archaea</taxon>
        <taxon>Thermoproteota</taxon>
        <taxon>Thermoprotei</taxon>
        <taxon>Sulfolobales</taxon>
        <taxon>Sulfolobaceae</taxon>
        <taxon>Stygiolobus</taxon>
    </lineage>
</organism>
<evidence type="ECO:0000313" key="1">
    <source>
        <dbReference type="EMBL" id="BCU69519.1"/>
    </source>
</evidence>
<keyword evidence="2" id="KW-1185">Reference proteome</keyword>
<reference evidence="1 2" key="1">
    <citation type="submission" date="2021-04" db="EMBL/GenBank/DDBJ databases">
        <title>Complete genome sequence of Stygiolobus sp. KN-1.</title>
        <authorList>
            <person name="Nakamura K."/>
            <person name="Sakai H."/>
            <person name="Kurosawa N."/>
        </authorList>
    </citation>
    <scope>NUCLEOTIDE SEQUENCE [LARGE SCALE GENOMIC DNA]</scope>
    <source>
        <strain evidence="1 2">KN-1</strain>
    </source>
</reference>
<dbReference type="Proteomes" id="UP000825123">
    <property type="component" value="Chromosome"/>
</dbReference>
<dbReference type="KEGG" id="csty:KN1_08160"/>
<accession>A0A8D5U625</accession>
<sequence length="58" mass="6545">MISLFIYILSLIIFIPFIIANECRDLTLVHLSSLRIGGSLNLFELNYTSLITVHSASF</sequence>
<proteinExistence type="predicted"/>
<name>A0A8D5U625_9CREN</name>